<feature type="non-terminal residue" evidence="2">
    <location>
        <position position="70"/>
    </location>
</feature>
<dbReference type="Proteomes" id="UP000789342">
    <property type="component" value="Unassembled WGS sequence"/>
</dbReference>
<dbReference type="AlphaFoldDB" id="A0A9N9DIS9"/>
<evidence type="ECO:0000313" key="2">
    <source>
        <dbReference type="EMBL" id="CAG8639902.1"/>
    </source>
</evidence>
<dbReference type="EMBL" id="CAJVPV010009272">
    <property type="protein sequence ID" value="CAG8639902.1"/>
    <property type="molecule type" value="Genomic_DNA"/>
</dbReference>
<feature type="transmembrane region" description="Helical" evidence="1">
    <location>
        <begin position="35"/>
        <end position="52"/>
    </location>
</feature>
<evidence type="ECO:0000256" key="1">
    <source>
        <dbReference type="SAM" id="Phobius"/>
    </source>
</evidence>
<comment type="caution">
    <text evidence="2">The sequence shown here is derived from an EMBL/GenBank/DDBJ whole genome shotgun (WGS) entry which is preliminary data.</text>
</comment>
<gene>
    <name evidence="2" type="ORF">AMORRO_LOCUS9472</name>
</gene>
<keyword evidence="1" id="KW-0812">Transmembrane</keyword>
<keyword evidence="3" id="KW-1185">Reference proteome</keyword>
<accession>A0A9N9DIS9</accession>
<evidence type="ECO:0000313" key="3">
    <source>
        <dbReference type="Proteomes" id="UP000789342"/>
    </source>
</evidence>
<keyword evidence="1" id="KW-1133">Transmembrane helix</keyword>
<organism evidence="2 3">
    <name type="scientific">Acaulospora morrowiae</name>
    <dbReference type="NCBI Taxonomy" id="94023"/>
    <lineage>
        <taxon>Eukaryota</taxon>
        <taxon>Fungi</taxon>
        <taxon>Fungi incertae sedis</taxon>
        <taxon>Mucoromycota</taxon>
        <taxon>Glomeromycotina</taxon>
        <taxon>Glomeromycetes</taxon>
        <taxon>Diversisporales</taxon>
        <taxon>Acaulosporaceae</taxon>
        <taxon>Acaulospora</taxon>
    </lineage>
</organism>
<name>A0A9N9DIS9_9GLOM</name>
<keyword evidence="1" id="KW-0472">Membrane</keyword>
<protein>
    <submittedName>
        <fullName evidence="2">3370_t:CDS:1</fullName>
    </submittedName>
</protein>
<proteinExistence type="predicted"/>
<reference evidence="2" key="1">
    <citation type="submission" date="2021-06" db="EMBL/GenBank/DDBJ databases">
        <authorList>
            <person name="Kallberg Y."/>
            <person name="Tangrot J."/>
            <person name="Rosling A."/>
        </authorList>
    </citation>
    <scope>NUCLEOTIDE SEQUENCE</scope>
    <source>
        <strain evidence="2">CL551</strain>
    </source>
</reference>
<sequence>RSIITQFVRLLKSKGYFSDYQVIASTKYDESQFTLVYNVFLYYLLILATPQIKRQGTLRTTYFALEETGK</sequence>